<evidence type="ECO:0000256" key="4">
    <source>
        <dbReference type="ARBA" id="ARBA00022692"/>
    </source>
</evidence>
<dbReference type="SUPFAM" id="SSF103481">
    <property type="entry name" value="Multidrug resistance efflux transporter EmrE"/>
    <property type="match status" value="1"/>
</dbReference>
<evidence type="ECO:0000256" key="8">
    <source>
        <dbReference type="SAM" id="SignalP"/>
    </source>
</evidence>
<dbReference type="EMBL" id="CAXDID020000008">
    <property type="protein sequence ID" value="CAL5977986.1"/>
    <property type="molecule type" value="Genomic_DNA"/>
</dbReference>
<feature type="transmembrane region" description="Helical" evidence="7">
    <location>
        <begin position="239"/>
        <end position="260"/>
    </location>
</feature>
<feature type="signal peptide" evidence="8">
    <location>
        <begin position="1"/>
        <end position="20"/>
    </location>
</feature>
<keyword evidence="11" id="KW-1185">Reference proteome</keyword>
<feature type="transmembrane region" description="Helical" evidence="7">
    <location>
        <begin position="64"/>
        <end position="87"/>
    </location>
</feature>
<comment type="caution">
    <text evidence="9">The sequence shown here is derived from an EMBL/GenBank/DDBJ whole genome shotgun (WGS) entry which is preliminary data.</text>
</comment>
<dbReference type="GO" id="GO:0022857">
    <property type="term" value="F:transmembrane transporter activity"/>
    <property type="evidence" value="ECO:0007669"/>
    <property type="project" value="InterPro"/>
</dbReference>
<comment type="similarity">
    <text evidence="2">Belongs to the SLC35F solute transporter family.</text>
</comment>
<reference evidence="10 11" key="2">
    <citation type="submission" date="2024-07" db="EMBL/GenBank/DDBJ databases">
        <authorList>
            <person name="Akdeniz Z."/>
        </authorList>
    </citation>
    <scope>NUCLEOTIDE SEQUENCE [LARGE SCALE GENOMIC DNA]</scope>
</reference>
<keyword evidence="6 7" id="KW-0472">Membrane</keyword>
<dbReference type="AlphaFoldDB" id="A0AA86NHD5"/>
<evidence type="ECO:0000313" key="11">
    <source>
        <dbReference type="Proteomes" id="UP001642409"/>
    </source>
</evidence>
<organism evidence="9">
    <name type="scientific">Hexamita inflata</name>
    <dbReference type="NCBI Taxonomy" id="28002"/>
    <lineage>
        <taxon>Eukaryota</taxon>
        <taxon>Metamonada</taxon>
        <taxon>Diplomonadida</taxon>
        <taxon>Hexamitidae</taxon>
        <taxon>Hexamitinae</taxon>
        <taxon>Hexamita</taxon>
    </lineage>
</organism>
<protein>
    <submittedName>
        <fullName evidence="9">Carboxylate/amino acid/amine transporter family protein</fullName>
    </submittedName>
    <submittedName>
        <fullName evidence="10">Carboxylate/amino_acid/amine transporter family protein</fullName>
    </submittedName>
</protein>
<dbReference type="Proteomes" id="UP001642409">
    <property type="component" value="Unassembled WGS sequence"/>
</dbReference>
<keyword evidence="8" id="KW-0732">Signal</keyword>
<dbReference type="EMBL" id="CATOUU010000171">
    <property type="protein sequence ID" value="CAI9919358.1"/>
    <property type="molecule type" value="Genomic_DNA"/>
</dbReference>
<dbReference type="PANTHER" id="PTHR14233:SF4">
    <property type="entry name" value="SOLUTE CARRIER FAMILY 35 MEMBER F2"/>
    <property type="match status" value="1"/>
</dbReference>
<feature type="transmembrane region" description="Helical" evidence="7">
    <location>
        <begin position="266"/>
        <end position="285"/>
    </location>
</feature>
<evidence type="ECO:0000313" key="10">
    <source>
        <dbReference type="EMBL" id="CAL5977986.1"/>
    </source>
</evidence>
<name>A0AA86NHD5_9EUKA</name>
<feature type="transmembrane region" description="Helical" evidence="7">
    <location>
        <begin position="121"/>
        <end position="140"/>
    </location>
</feature>
<gene>
    <name evidence="10" type="ORF">HINF_LOCUS4573</name>
    <name evidence="9" type="ORF">HINF_LOCUS7003</name>
</gene>
<feature type="chain" id="PRO_5041731352" evidence="8">
    <location>
        <begin position="21"/>
        <end position="316"/>
    </location>
</feature>
<dbReference type="PANTHER" id="PTHR14233">
    <property type="entry name" value="DUF914-RELATED"/>
    <property type="match status" value="1"/>
</dbReference>
<proteinExistence type="inferred from homology"/>
<keyword evidence="5 7" id="KW-1133">Transmembrane helix</keyword>
<evidence type="ECO:0000256" key="3">
    <source>
        <dbReference type="ARBA" id="ARBA00022448"/>
    </source>
</evidence>
<evidence type="ECO:0000256" key="1">
    <source>
        <dbReference type="ARBA" id="ARBA00004141"/>
    </source>
</evidence>
<dbReference type="GO" id="GO:0016020">
    <property type="term" value="C:membrane"/>
    <property type="evidence" value="ECO:0007669"/>
    <property type="project" value="UniProtKB-SubCell"/>
</dbReference>
<feature type="transmembrane region" description="Helical" evidence="7">
    <location>
        <begin position="93"/>
        <end position="112"/>
    </location>
</feature>
<evidence type="ECO:0000256" key="6">
    <source>
        <dbReference type="ARBA" id="ARBA00023136"/>
    </source>
</evidence>
<feature type="transmembrane region" description="Helical" evidence="7">
    <location>
        <begin position="36"/>
        <end position="52"/>
    </location>
</feature>
<dbReference type="InterPro" id="IPR052221">
    <property type="entry name" value="SLC35F_Transporter"/>
</dbReference>
<evidence type="ECO:0000256" key="5">
    <source>
        <dbReference type="ARBA" id="ARBA00022989"/>
    </source>
</evidence>
<dbReference type="InterPro" id="IPR037185">
    <property type="entry name" value="EmrE-like"/>
</dbReference>
<keyword evidence="3" id="KW-0813">Transport</keyword>
<evidence type="ECO:0000313" key="9">
    <source>
        <dbReference type="EMBL" id="CAI9919358.1"/>
    </source>
</evidence>
<sequence>MKAKLFILSQILCIISCAVGSIQQIININFNTNLQFTMYFFFYSFQLCMFVIKQNRTDITRKLFIQTFALGLFDCCVNACCAQAYAYVNMANVSILLCLVAPFSMIFGKFILKATYNFKQLAAAFVTIIFAIAFTLLDISEGESKNKLLGDSLAIIAALGYSLDSTISEILSKNVPTQRYISLMAIGGWSLSLILMLSFNVKHFNKTPWQSFILFIPLSILQQCYQFLQIFITQKSSAVTYNLSTLCTNFYSFATALFILNSKMNFVQIIFGLGIVFGVVVFFVGGENGVEGSGIGRVKEEADVGVALTESQLGEK</sequence>
<evidence type="ECO:0000256" key="7">
    <source>
        <dbReference type="SAM" id="Phobius"/>
    </source>
</evidence>
<accession>A0AA86NHD5</accession>
<dbReference type="InterPro" id="IPR009262">
    <property type="entry name" value="SLC35_F1/F2/F6"/>
</dbReference>
<feature type="transmembrane region" description="Helical" evidence="7">
    <location>
        <begin position="180"/>
        <end position="199"/>
    </location>
</feature>
<keyword evidence="4 7" id="KW-0812">Transmembrane</keyword>
<evidence type="ECO:0000256" key="2">
    <source>
        <dbReference type="ARBA" id="ARBA00007863"/>
    </source>
</evidence>
<comment type="subcellular location">
    <subcellularLocation>
        <location evidence="1">Membrane</location>
        <topology evidence="1">Multi-pass membrane protein</topology>
    </subcellularLocation>
</comment>
<feature type="transmembrane region" description="Helical" evidence="7">
    <location>
        <begin position="211"/>
        <end position="232"/>
    </location>
</feature>
<reference evidence="9" key="1">
    <citation type="submission" date="2023-06" db="EMBL/GenBank/DDBJ databases">
        <authorList>
            <person name="Kurt Z."/>
        </authorList>
    </citation>
    <scope>NUCLEOTIDE SEQUENCE</scope>
</reference>
<dbReference type="Pfam" id="PF06027">
    <property type="entry name" value="SLC35F"/>
    <property type="match status" value="1"/>
</dbReference>